<sequence length="175" mass="19429">MSAPNNFKDQTQFGVSVINTFPQPTRPVNSYYLEPEQTQLPQTSYPVGADINMGMEFQACRPEERFPEQVPGDYYCTEEKTTETGAAEKEKFEELVKAVVESYEKLPENIRNQITLDKYKTKPSLVSKGLKVDSGSSRGIGGSAIGDSAEKLERFKIKTIKLGGVVNEEDESSSS</sequence>
<organism evidence="1 2">
    <name type="scientific">Manihot esculenta</name>
    <name type="common">Cassava</name>
    <name type="synonym">Jatropha manihot</name>
    <dbReference type="NCBI Taxonomy" id="3983"/>
    <lineage>
        <taxon>Eukaryota</taxon>
        <taxon>Viridiplantae</taxon>
        <taxon>Streptophyta</taxon>
        <taxon>Embryophyta</taxon>
        <taxon>Tracheophyta</taxon>
        <taxon>Spermatophyta</taxon>
        <taxon>Magnoliopsida</taxon>
        <taxon>eudicotyledons</taxon>
        <taxon>Gunneridae</taxon>
        <taxon>Pentapetalae</taxon>
        <taxon>rosids</taxon>
        <taxon>fabids</taxon>
        <taxon>Malpighiales</taxon>
        <taxon>Euphorbiaceae</taxon>
        <taxon>Crotonoideae</taxon>
        <taxon>Manihoteae</taxon>
        <taxon>Manihot</taxon>
    </lineage>
</organism>
<proteinExistence type="predicted"/>
<gene>
    <name evidence="1" type="ORF">MANES_08G021800v8</name>
</gene>
<dbReference type="Proteomes" id="UP000091857">
    <property type="component" value="Chromosome 8"/>
</dbReference>
<reference evidence="2" key="1">
    <citation type="journal article" date="2016" name="Nat. Biotechnol.">
        <title>Sequencing wild and cultivated cassava and related species reveals extensive interspecific hybridization and genetic diversity.</title>
        <authorList>
            <person name="Bredeson J.V."/>
            <person name="Lyons J.B."/>
            <person name="Prochnik S.E."/>
            <person name="Wu G.A."/>
            <person name="Ha C.M."/>
            <person name="Edsinger-Gonzales E."/>
            <person name="Grimwood J."/>
            <person name="Schmutz J."/>
            <person name="Rabbi I.Y."/>
            <person name="Egesi C."/>
            <person name="Nauluvula P."/>
            <person name="Lebot V."/>
            <person name="Ndunguru J."/>
            <person name="Mkamilo G."/>
            <person name="Bart R.S."/>
            <person name="Setter T.L."/>
            <person name="Gleadow R.M."/>
            <person name="Kulakow P."/>
            <person name="Ferguson M.E."/>
            <person name="Rounsley S."/>
            <person name="Rokhsar D.S."/>
        </authorList>
    </citation>
    <scope>NUCLEOTIDE SEQUENCE [LARGE SCALE GENOMIC DNA]</scope>
    <source>
        <strain evidence="2">cv. AM560-2</strain>
    </source>
</reference>
<keyword evidence="2" id="KW-1185">Reference proteome</keyword>
<comment type="caution">
    <text evidence="1">The sequence shown here is derived from an EMBL/GenBank/DDBJ whole genome shotgun (WGS) entry which is preliminary data.</text>
</comment>
<dbReference type="AlphaFoldDB" id="A0A2C9VEK8"/>
<dbReference type="EMBL" id="CM004394">
    <property type="protein sequence ID" value="OAY42858.1"/>
    <property type="molecule type" value="Genomic_DNA"/>
</dbReference>
<accession>A0A2C9VEK8</accession>
<name>A0A2C9VEK8_MANES</name>
<protein>
    <submittedName>
        <fullName evidence="1">Uncharacterized protein</fullName>
    </submittedName>
</protein>
<dbReference type="Gramene" id="Manes.08G021800.1.v8.1">
    <property type="protein sequence ID" value="Manes.08G021800.1.v8.1.CDS.1"/>
    <property type="gene ID" value="Manes.08G021800.v8.1"/>
</dbReference>
<evidence type="ECO:0000313" key="1">
    <source>
        <dbReference type="EMBL" id="OAY42858.1"/>
    </source>
</evidence>
<evidence type="ECO:0000313" key="2">
    <source>
        <dbReference type="Proteomes" id="UP000091857"/>
    </source>
</evidence>